<dbReference type="Pfam" id="PF13920">
    <property type="entry name" value="zf-C3HC4_3"/>
    <property type="match status" value="1"/>
</dbReference>
<evidence type="ECO:0000256" key="4">
    <source>
        <dbReference type="SAM" id="MobiDB-lite"/>
    </source>
</evidence>
<dbReference type="Proteomes" id="UP000478052">
    <property type="component" value="Unassembled WGS sequence"/>
</dbReference>
<accession>A0A6G0YIA0</accession>
<dbReference type="EMBL" id="VUJU01003915">
    <property type="protein sequence ID" value="KAF0756191.1"/>
    <property type="molecule type" value="Genomic_DNA"/>
</dbReference>
<sequence>MYHNVAGDSDEEESNEKPSSTKQMLEELQIVRPKVSPISGDHCISNSECIQHATRQLNLGLINIKEFLNRCSYTVASYEESQRHFAINIQQGGNQPNDTRDIEPLHQQDETVNLQLQVIDESDNDDYESLVSGQHILEESLDSFIASPRQQLFENLDDSLQTPHSINSNLAHADSNESLDSFILRPRRQLVVIDDSDDLLSTHNPRVENPEPQELEHDWDERDFFVPEDLALAMWEEVYGRDEPLDIPYVKVNTNFQEVSFNNEMVCVICRDNARTHALVPCGHKVLCEECINKLINNRCPLCNTEYTLAIRSWE</sequence>
<dbReference type="GO" id="GO:0008270">
    <property type="term" value="F:zinc ion binding"/>
    <property type="evidence" value="ECO:0007669"/>
    <property type="project" value="UniProtKB-KW"/>
</dbReference>
<dbReference type="Gene3D" id="3.30.40.10">
    <property type="entry name" value="Zinc/RING finger domain, C3HC4 (zinc finger)"/>
    <property type="match status" value="1"/>
</dbReference>
<dbReference type="OrthoDB" id="6630164at2759"/>
<gene>
    <name evidence="6" type="ORF">FWK35_00023835</name>
</gene>
<name>A0A6G0YIA0_APHCR</name>
<dbReference type="SUPFAM" id="SSF57850">
    <property type="entry name" value="RING/U-box"/>
    <property type="match status" value="1"/>
</dbReference>
<proteinExistence type="predicted"/>
<dbReference type="SMART" id="SM00184">
    <property type="entry name" value="RING"/>
    <property type="match status" value="1"/>
</dbReference>
<dbReference type="AlphaFoldDB" id="A0A6G0YIA0"/>
<feature type="region of interest" description="Disordered" evidence="4">
    <location>
        <begin position="1"/>
        <end position="22"/>
    </location>
</feature>
<dbReference type="PROSITE" id="PS50089">
    <property type="entry name" value="ZF_RING_2"/>
    <property type="match status" value="1"/>
</dbReference>
<dbReference type="InterPro" id="IPR001841">
    <property type="entry name" value="Znf_RING"/>
</dbReference>
<evidence type="ECO:0000256" key="1">
    <source>
        <dbReference type="ARBA" id="ARBA00022771"/>
    </source>
</evidence>
<keyword evidence="1 3" id="KW-0863">Zinc-finger</keyword>
<keyword evidence="1 3" id="KW-0479">Metal-binding</keyword>
<evidence type="ECO:0000313" key="7">
    <source>
        <dbReference type="Proteomes" id="UP000478052"/>
    </source>
</evidence>
<evidence type="ECO:0000256" key="3">
    <source>
        <dbReference type="PROSITE-ProRule" id="PRU00175"/>
    </source>
</evidence>
<evidence type="ECO:0000256" key="2">
    <source>
        <dbReference type="ARBA" id="ARBA00022833"/>
    </source>
</evidence>
<reference evidence="6 7" key="1">
    <citation type="submission" date="2019-08" db="EMBL/GenBank/DDBJ databases">
        <title>Whole genome of Aphis craccivora.</title>
        <authorList>
            <person name="Voronova N.V."/>
            <person name="Shulinski R.S."/>
            <person name="Bandarenka Y.V."/>
            <person name="Zhorov D.G."/>
            <person name="Warner D."/>
        </authorList>
    </citation>
    <scope>NUCLEOTIDE SEQUENCE [LARGE SCALE GENOMIC DNA]</scope>
    <source>
        <strain evidence="6">180601</strain>
        <tissue evidence="6">Whole Body</tissue>
    </source>
</reference>
<dbReference type="InterPro" id="IPR013083">
    <property type="entry name" value="Znf_RING/FYVE/PHD"/>
</dbReference>
<protein>
    <submittedName>
        <fullName evidence="6">RING finger protein B-like isoform X1</fullName>
    </submittedName>
</protein>
<keyword evidence="7" id="KW-1185">Reference proteome</keyword>
<organism evidence="6 7">
    <name type="scientific">Aphis craccivora</name>
    <name type="common">Cowpea aphid</name>
    <dbReference type="NCBI Taxonomy" id="307492"/>
    <lineage>
        <taxon>Eukaryota</taxon>
        <taxon>Metazoa</taxon>
        <taxon>Ecdysozoa</taxon>
        <taxon>Arthropoda</taxon>
        <taxon>Hexapoda</taxon>
        <taxon>Insecta</taxon>
        <taxon>Pterygota</taxon>
        <taxon>Neoptera</taxon>
        <taxon>Paraneoptera</taxon>
        <taxon>Hemiptera</taxon>
        <taxon>Sternorrhyncha</taxon>
        <taxon>Aphidomorpha</taxon>
        <taxon>Aphidoidea</taxon>
        <taxon>Aphididae</taxon>
        <taxon>Aphidini</taxon>
        <taxon>Aphis</taxon>
        <taxon>Aphis</taxon>
    </lineage>
</organism>
<comment type="caution">
    <text evidence="6">The sequence shown here is derived from an EMBL/GenBank/DDBJ whole genome shotgun (WGS) entry which is preliminary data.</text>
</comment>
<keyword evidence="2" id="KW-0862">Zinc</keyword>
<evidence type="ECO:0000313" key="6">
    <source>
        <dbReference type="EMBL" id="KAF0756191.1"/>
    </source>
</evidence>
<feature type="domain" description="RING-type" evidence="5">
    <location>
        <begin position="267"/>
        <end position="304"/>
    </location>
</feature>
<evidence type="ECO:0000259" key="5">
    <source>
        <dbReference type="PROSITE" id="PS50089"/>
    </source>
</evidence>